<reference evidence="1 2" key="1">
    <citation type="submission" date="2011-11" db="EMBL/GenBank/DDBJ databases">
        <authorList>
            <person name="Weinstock G."/>
            <person name="Sodergren E."/>
            <person name="Clifton S."/>
            <person name="Fulton L."/>
            <person name="Fulton B."/>
            <person name="Courtney L."/>
            <person name="Fronick C."/>
            <person name="Harrison M."/>
            <person name="Strong C."/>
            <person name="Farmer C."/>
            <person name="Delahaunty K."/>
            <person name="Markovic C."/>
            <person name="Hall O."/>
            <person name="Minx P."/>
            <person name="Tomlinson C."/>
            <person name="Mitreva M."/>
            <person name="Hou S."/>
            <person name="Chen J."/>
            <person name="Wollam A."/>
            <person name="Pepin K.H."/>
            <person name="Johnson M."/>
            <person name="Bhonagiri V."/>
            <person name="Zhang X."/>
            <person name="Suruliraj S."/>
            <person name="Warren W."/>
            <person name="Chinwalla A."/>
            <person name="Mardis E.R."/>
            <person name="Wilson R.K."/>
        </authorList>
    </citation>
    <scope>NUCLEOTIDE SEQUENCE [LARGE SCALE GENOMIC DNA]</scope>
    <source>
        <strain evidence="1 2">YIT 11816</strain>
    </source>
</reference>
<dbReference type="OrthoDB" id="1634554at2"/>
<keyword evidence="2" id="KW-1185">Reference proteome</keyword>
<name>H3KC71_9BURK</name>
<dbReference type="Gene3D" id="2.40.30.170">
    <property type="match status" value="1"/>
</dbReference>
<dbReference type="Proteomes" id="UP000004956">
    <property type="component" value="Unassembled WGS sequence"/>
</dbReference>
<protein>
    <recommendedName>
        <fullName evidence="3">RND efflux pump membrane fusion protein barrel-sandwich domain-containing protein</fullName>
    </recommendedName>
</protein>
<dbReference type="EMBL" id="AFBQ01000036">
    <property type="protein sequence ID" value="EHY32287.1"/>
    <property type="molecule type" value="Genomic_DNA"/>
</dbReference>
<evidence type="ECO:0008006" key="3">
    <source>
        <dbReference type="Google" id="ProtNLM"/>
    </source>
</evidence>
<gene>
    <name evidence="1" type="ORF">HMPREF9440_00321</name>
</gene>
<accession>H3KC71</accession>
<sequence length="124" mass="13603">MNRTRLEIAAPEHAKVISVLYELGELVSPNAPAVLFESERRYVDVYVAGDQVAGFTEGTEVPCYVPAIDRIVTGKVQTTDAAPDFADLKMVRERGQADLKLFKVRIEIPATEGLLAGMTVEVRP</sequence>
<proteinExistence type="predicted"/>
<dbReference type="PATRIC" id="fig|762967.3.peg.270"/>
<dbReference type="RefSeq" id="WP_008540764.1">
    <property type="nucleotide sequence ID" value="NZ_JH604868.1"/>
</dbReference>
<comment type="caution">
    <text evidence="1">The sequence shown here is derived from an EMBL/GenBank/DDBJ whole genome shotgun (WGS) entry which is preliminary data.</text>
</comment>
<organism evidence="1 2">
    <name type="scientific">Sutterella parvirubra YIT 11816</name>
    <dbReference type="NCBI Taxonomy" id="762967"/>
    <lineage>
        <taxon>Bacteria</taxon>
        <taxon>Pseudomonadati</taxon>
        <taxon>Pseudomonadota</taxon>
        <taxon>Betaproteobacteria</taxon>
        <taxon>Burkholderiales</taxon>
        <taxon>Sutterellaceae</taxon>
        <taxon>Sutterella</taxon>
    </lineage>
</organism>
<dbReference type="HOGENOM" id="CLU_2002761_0_0_4"/>
<evidence type="ECO:0000313" key="2">
    <source>
        <dbReference type="Proteomes" id="UP000004956"/>
    </source>
</evidence>
<evidence type="ECO:0000313" key="1">
    <source>
        <dbReference type="EMBL" id="EHY32287.1"/>
    </source>
</evidence>
<dbReference type="AlphaFoldDB" id="H3KC71"/>
<dbReference type="STRING" id="762967.HMPREF9440_00321"/>